<keyword evidence="1" id="KW-1133">Transmembrane helix</keyword>
<accession>A0A0D3GC51</accession>
<dbReference type="Proteomes" id="UP000026960">
    <property type="component" value="Chromosome 6"/>
</dbReference>
<name>A0A0D3GC51_9ORYZ</name>
<dbReference type="AlphaFoldDB" id="A0A0D3GC51"/>
<proteinExistence type="predicted"/>
<dbReference type="PANTHER" id="PTHR36480">
    <property type="entry name" value="OS06G0118900 PROTEIN-RELATED"/>
    <property type="match status" value="1"/>
</dbReference>
<evidence type="ECO:0000313" key="2">
    <source>
        <dbReference type="EnsemblPlants" id="OBART06G01270.1"/>
    </source>
</evidence>
<evidence type="ECO:0000313" key="3">
    <source>
        <dbReference type="Proteomes" id="UP000026960"/>
    </source>
</evidence>
<dbReference type="Gramene" id="OBART06G01270.1">
    <property type="protein sequence ID" value="OBART06G01270.1"/>
    <property type="gene ID" value="OBART06G01270"/>
</dbReference>
<feature type="transmembrane region" description="Helical" evidence="1">
    <location>
        <begin position="20"/>
        <end position="41"/>
    </location>
</feature>
<dbReference type="PaxDb" id="65489-OBART06G01270.1"/>
<keyword evidence="1" id="KW-0812">Transmembrane</keyword>
<protein>
    <submittedName>
        <fullName evidence="2">Uncharacterized protein</fullName>
    </submittedName>
</protein>
<evidence type="ECO:0000256" key="1">
    <source>
        <dbReference type="SAM" id="Phobius"/>
    </source>
</evidence>
<dbReference type="HOGENOM" id="CLU_097698_1_0_1"/>
<reference evidence="2" key="1">
    <citation type="journal article" date="2009" name="Rice">
        <title>De Novo Next Generation Sequencing of Plant Genomes.</title>
        <authorList>
            <person name="Rounsley S."/>
            <person name="Marri P.R."/>
            <person name="Yu Y."/>
            <person name="He R."/>
            <person name="Sisneros N."/>
            <person name="Goicoechea J.L."/>
            <person name="Lee S.J."/>
            <person name="Angelova A."/>
            <person name="Kudrna D."/>
            <person name="Luo M."/>
            <person name="Affourtit J."/>
            <person name="Desany B."/>
            <person name="Knight J."/>
            <person name="Niazi F."/>
            <person name="Egholm M."/>
            <person name="Wing R.A."/>
        </authorList>
    </citation>
    <scope>NUCLEOTIDE SEQUENCE [LARGE SCALE GENOMIC DNA]</scope>
    <source>
        <strain evidence="2">cv. IRGC 105608</strain>
    </source>
</reference>
<keyword evidence="3" id="KW-1185">Reference proteome</keyword>
<sequence length="198" mass="21474">MATTKLQPPSPSRCSTKQYIFLALAGTLVTIIIVIAMSALFCPAEIDFSITKATHVVPKQLGGVNVGLTVAAANPGWRAAVEYRSFSVDLMYTPDKGVPSTIYGQILTVRTPFVQPPRNTTAILVQIYVAAKYWNQYLQGKTNSTTMSVKVTATVRFMIIGKAYTRLYDIAVLCDLGFSLFDNATVSFNNTTANCVAA</sequence>
<reference evidence="2" key="2">
    <citation type="submission" date="2015-03" db="UniProtKB">
        <authorList>
            <consortium name="EnsemblPlants"/>
        </authorList>
    </citation>
    <scope>IDENTIFICATION</scope>
</reference>
<dbReference type="PANTHER" id="PTHR36480:SF9">
    <property type="entry name" value="OS06G0121700 PROTEIN"/>
    <property type="match status" value="1"/>
</dbReference>
<dbReference type="EnsemblPlants" id="OBART06G01270.1">
    <property type="protein sequence ID" value="OBART06G01270.1"/>
    <property type="gene ID" value="OBART06G01270"/>
</dbReference>
<keyword evidence="1" id="KW-0472">Membrane</keyword>
<organism evidence="2">
    <name type="scientific">Oryza barthii</name>
    <dbReference type="NCBI Taxonomy" id="65489"/>
    <lineage>
        <taxon>Eukaryota</taxon>
        <taxon>Viridiplantae</taxon>
        <taxon>Streptophyta</taxon>
        <taxon>Embryophyta</taxon>
        <taxon>Tracheophyta</taxon>
        <taxon>Spermatophyta</taxon>
        <taxon>Magnoliopsida</taxon>
        <taxon>Liliopsida</taxon>
        <taxon>Poales</taxon>
        <taxon>Poaceae</taxon>
        <taxon>BOP clade</taxon>
        <taxon>Oryzoideae</taxon>
        <taxon>Oryzeae</taxon>
        <taxon>Oryzinae</taxon>
        <taxon>Oryza</taxon>
    </lineage>
</organism>